<organism evidence="2">
    <name type="scientific">Paenibacillus sp. SYP-B3998</name>
    <dbReference type="NCBI Taxonomy" id="2678564"/>
    <lineage>
        <taxon>Bacteria</taxon>
        <taxon>Bacillati</taxon>
        <taxon>Bacillota</taxon>
        <taxon>Bacilli</taxon>
        <taxon>Bacillales</taxon>
        <taxon>Paenibacillaceae</taxon>
        <taxon>Paenibacillus</taxon>
    </lineage>
</organism>
<dbReference type="SUPFAM" id="SSF47413">
    <property type="entry name" value="lambda repressor-like DNA-binding domains"/>
    <property type="match status" value="1"/>
</dbReference>
<accession>A0A6G3ZYW0</accession>
<dbReference type="Gene3D" id="1.10.260.40">
    <property type="entry name" value="lambda repressor-like DNA-binding domains"/>
    <property type="match status" value="1"/>
</dbReference>
<dbReference type="CDD" id="cd00093">
    <property type="entry name" value="HTH_XRE"/>
    <property type="match status" value="1"/>
</dbReference>
<evidence type="ECO:0000259" key="1">
    <source>
        <dbReference type="PROSITE" id="PS50943"/>
    </source>
</evidence>
<name>A0A6G3ZYW0_9BACL</name>
<dbReference type="SMART" id="SM00530">
    <property type="entry name" value="HTH_XRE"/>
    <property type="match status" value="1"/>
</dbReference>
<dbReference type="InterPro" id="IPR010982">
    <property type="entry name" value="Lambda_DNA-bd_dom_sf"/>
</dbReference>
<dbReference type="Gene3D" id="2.40.50.1020">
    <property type="entry name" value="LytTr DNA-binding domain"/>
    <property type="match status" value="1"/>
</dbReference>
<sequence length="213" mass="24481">MEPTNSFGKFLEELRGKISLRKAADKSGLSHAYIRDLELGRNRTTNDVIKPSPETLRKLSLAYQYSYTELLMKAGYLEENTSSHTFTEIQLSDIWYLEFGIKSVRYYTYEGYSEEMIDSLVDFTTLIETLTDRDFVKLDTNLFVNMNKINKYAPAEGKLYFDFKNEEIFVTIAALAQKKYHEAILEFVAANTGVDMKFESEASTPSLSSHLFS</sequence>
<comment type="caution">
    <text evidence="2">The sequence shown here is derived from an EMBL/GenBank/DDBJ whole genome shotgun (WGS) entry which is preliminary data.</text>
</comment>
<proteinExistence type="predicted"/>
<dbReference type="AlphaFoldDB" id="A0A6G3ZYW0"/>
<dbReference type="Pfam" id="PF01381">
    <property type="entry name" value="HTH_3"/>
    <property type="match status" value="1"/>
</dbReference>
<dbReference type="PROSITE" id="PS50943">
    <property type="entry name" value="HTH_CROC1"/>
    <property type="match status" value="1"/>
</dbReference>
<dbReference type="GO" id="GO:0003677">
    <property type="term" value="F:DNA binding"/>
    <property type="evidence" value="ECO:0007669"/>
    <property type="project" value="InterPro"/>
</dbReference>
<reference evidence="2" key="1">
    <citation type="submission" date="2020-02" db="EMBL/GenBank/DDBJ databases">
        <authorList>
            <person name="Shen X.-R."/>
            <person name="Zhang Y.-X."/>
        </authorList>
    </citation>
    <scope>NUCLEOTIDE SEQUENCE</scope>
    <source>
        <strain evidence="2">SYP-B3998</strain>
    </source>
</reference>
<evidence type="ECO:0000313" key="2">
    <source>
        <dbReference type="EMBL" id="NEW07238.1"/>
    </source>
</evidence>
<dbReference type="EMBL" id="JAAIKC010000004">
    <property type="protein sequence ID" value="NEW07238.1"/>
    <property type="molecule type" value="Genomic_DNA"/>
</dbReference>
<dbReference type="RefSeq" id="WP_163947769.1">
    <property type="nucleotide sequence ID" value="NZ_JAAIKC010000004.1"/>
</dbReference>
<feature type="domain" description="HTH cro/C1-type" evidence="1">
    <location>
        <begin position="17"/>
        <end position="70"/>
    </location>
</feature>
<protein>
    <submittedName>
        <fullName evidence="2">Helix-turn-helix transcriptional regulator</fullName>
    </submittedName>
</protein>
<gene>
    <name evidence="2" type="ORF">GK047_14610</name>
</gene>
<dbReference type="InterPro" id="IPR001387">
    <property type="entry name" value="Cro/C1-type_HTH"/>
</dbReference>